<dbReference type="GO" id="GO:0046872">
    <property type="term" value="F:metal ion binding"/>
    <property type="evidence" value="ECO:0007669"/>
    <property type="project" value="UniProtKB-KW"/>
</dbReference>
<keyword evidence="8" id="KW-1185">Reference proteome</keyword>
<evidence type="ECO:0000256" key="2">
    <source>
        <dbReference type="ARBA" id="ARBA00022723"/>
    </source>
</evidence>
<dbReference type="GO" id="GO:0020037">
    <property type="term" value="F:heme binding"/>
    <property type="evidence" value="ECO:0007669"/>
    <property type="project" value="InterPro"/>
</dbReference>
<dbReference type="InterPro" id="IPR009056">
    <property type="entry name" value="Cyt_c-like_dom"/>
</dbReference>
<evidence type="ECO:0000256" key="4">
    <source>
        <dbReference type="PROSITE-ProRule" id="PRU00433"/>
    </source>
</evidence>
<comment type="caution">
    <text evidence="7">The sequence shown here is derived from an EMBL/GenBank/DDBJ whole genome shotgun (WGS) entry which is preliminary data.</text>
</comment>
<sequence length="262" mass="29728">MKLETIKLYLILIALITGFSIGLYLIILLNTSGLTPEASPISTAANYMLDNQCNSCHFNIKQKTITAEDYAANHNDLHIEKEYLNAYLTAIKVSNNLSDRIKKSNNSLIKGEQLAEKHRCFTCHGLYGQGGQANKGALKNYIPGWFGNDFDLLTNTGNHESIRDWIKNGTNNNLINEPFTGWIARYYLNKQEIKMLKLSNINTIDIELLVNYVKAIREYGPMDVETILEYEKDSIKTKLVNKNITTKSLVNNTPKNTHFSIF</sequence>
<keyword evidence="5" id="KW-1133">Transmembrane helix</keyword>
<dbReference type="InterPro" id="IPR036909">
    <property type="entry name" value="Cyt_c-like_dom_sf"/>
</dbReference>
<protein>
    <recommendedName>
        <fullName evidence="6">Cytochrome c domain-containing protein</fullName>
    </recommendedName>
</protein>
<evidence type="ECO:0000313" key="8">
    <source>
        <dbReference type="Proteomes" id="UP000254266"/>
    </source>
</evidence>
<keyword evidence="1 4" id="KW-0349">Heme</keyword>
<proteinExistence type="predicted"/>
<evidence type="ECO:0000313" key="7">
    <source>
        <dbReference type="EMBL" id="RDH85906.1"/>
    </source>
</evidence>
<dbReference type="EMBL" id="QFXC01000002">
    <property type="protein sequence ID" value="RDH85906.1"/>
    <property type="molecule type" value="Genomic_DNA"/>
</dbReference>
<evidence type="ECO:0000256" key="5">
    <source>
        <dbReference type="SAM" id="Phobius"/>
    </source>
</evidence>
<dbReference type="Gene3D" id="1.10.760.10">
    <property type="entry name" value="Cytochrome c-like domain"/>
    <property type="match status" value="1"/>
</dbReference>
<evidence type="ECO:0000259" key="6">
    <source>
        <dbReference type="PROSITE" id="PS51007"/>
    </source>
</evidence>
<evidence type="ECO:0000256" key="1">
    <source>
        <dbReference type="ARBA" id="ARBA00022617"/>
    </source>
</evidence>
<feature type="domain" description="Cytochrome c" evidence="6">
    <location>
        <begin position="106"/>
        <end position="217"/>
    </location>
</feature>
<dbReference type="GO" id="GO:0009055">
    <property type="term" value="F:electron transfer activity"/>
    <property type="evidence" value="ECO:0007669"/>
    <property type="project" value="InterPro"/>
</dbReference>
<evidence type="ECO:0000256" key="3">
    <source>
        <dbReference type="ARBA" id="ARBA00023004"/>
    </source>
</evidence>
<keyword evidence="5" id="KW-0472">Membrane</keyword>
<reference evidence="7 8" key="1">
    <citation type="journal article" date="2018" name="ISME J.">
        <title>Endosymbiont genomes yield clues of tubeworm success.</title>
        <authorList>
            <person name="Li Y."/>
            <person name="Liles M.R."/>
            <person name="Halanych K.M."/>
        </authorList>
    </citation>
    <scope>NUCLEOTIDE SEQUENCE [LARGE SCALE GENOMIC DNA]</scope>
    <source>
        <strain evidence="7">A1464</strain>
    </source>
</reference>
<keyword evidence="3 4" id="KW-0408">Iron</keyword>
<dbReference type="SUPFAM" id="SSF46626">
    <property type="entry name" value="Cytochrome c"/>
    <property type="match status" value="1"/>
</dbReference>
<organism evidence="7 8">
    <name type="scientific">endosymbiont of Galathealinum brachiosum</name>
    <dbReference type="NCBI Taxonomy" id="2200906"/>
    <lineage>
        <taxon>Bacteria</taxon>
        <taxon>Pseudomonadati</taxon>
        <taxon>Pseudomonadota</taxon>
        <taxon>Gammaproteobacteria</taxon>
        <taxon>sulfur-oxidizing symbionts</taxon>
    </lineage>
</organism>
<accession>A0A370DP35</accession>
<keyword evidence="5" id="KW-0812">Transmembrane</keyword>
<dbReference type="Proteomes" id="UP000254266">
    <property type="component" value="Unassembled WGS sequence"/>
</dbReference>
<keyword evidence="2 4" id="KW-0479">Metal-binding</keyword>
<dbReference type="PROSITE" id="PS51007">
    <property type="entry name" value="CYTC"/>
    <property type="match status" value="1"/>
</dbReference>
<name>A0A370DP35_9GAMM</name>
<dbReference type="AlphaFoldDB" id="A0A370DP35"/>
<feature type="transmembrane region" description="Helical" evidence="5">
    <location>
        <begin position="6"/>
        <end position="29"/>
    </location>
</feature>
<gene>
    <name evidence="7" type="ORF">DIZ80_00055</name>
</gene>